<dbReference type="Proteomes" id="UP000225553">
    <property type="component" value="Segment"/>
</dbReference>
<accession>A0A223LGH3</accession>
<dbReference type="EMBL" id="MF459646">
    <property type="protein sequence ID" value="ASU03507.1"/>
    <property type="molecule type" value="Genomic_DNA"/>
</dbReference>
<gene>
    <name evidence="1" type="ORF">RISINGSUN_163</name>
</gene>
<evidence type="ECO:0000313" key="2">
    <source>
        <dbReference type="Proteomes" id="UP000225553"/>
    </source>
</evidence>
<protein>
    <submittedName>
        <fullName evidence="1">Uncharacterized protein</fullName>
    </submittedName>
</protein>
<organism evidence="1 2">
    <name type="scientific">Erwinia phage vB_EamM_RisingSun</name>
    <dbReference type="NCBI Taxonomy" id="2026080"/>
    <lineage>
        <taxon>Viruses</taxon>
        <taxon>Duplodnaviria</taxon>
        <taxon>Heunggongvirae</taxon>
        <taxon>Uroviricota</taxon>
        <taxon>Caudoviricetes</taxon>
        <taxon>Chimalliviridae</taxon>
        <taxon>Risingsunvirus</taxon>
        <taxon>Risingsunvirus risingsun</taxon>
    </lineage>
</organism>
<name>A0A223LGH3_9CAUD</name>
<proteinExistence type="predicted"/>
<evidence type="ECO:0000313" key="1">
    <source>
        <dbReference type="EMBL" id="ASU03507.1"/>
    </source>
</evidence>
<keyword evidence="2" id="KW-1185">Reference proteome</keyword>
<reference evidence="2" key="1">
    <citation type="submission" date="2017-07" db="EMBL/GenBank/DDBJ databases">
        <authorList>
            <person name="Putnam M.J."/>
            <person name="Sharma R."/>
            <person name="Kruger J.L."/>
            <person name="Berg J.A."/>
            <person name="Payne A.M."/>
            <person name="Fajardo C.P."/>
            <person name="Breakwell D.P."/>
            <person name="Hope S."/>
            <person name="Grose J.H."/>
        </authorList>
    </citation>
    <scope>NUCLEOTIDE SEQUENCE [LARGE SCALE GENOMIC DNA]</scope>
</reference>
<sequence>MALINFETAFLDKFKAAHVAEHDLSALLPQHLSVAAAAIADVGGTAKFKGNVVSVVGSPIKFSAVDQLWNPTKLSALVMDGYITETDPAVFTSNTTKEVYTEVGTIVLRLETLTGDGASDLDLIKDRLGVLTNYDFATAGKIVTADGVTGLVQVTATDGSTELNGSDLKSEDFDHVYKIALGGKLFDNELVFVVGGNGTVELASKDLGDVATQQTV</sequence>